<evidence type="ECO:0000256" key="9">
    <source>
        <dbReference type="ARBA" id="ARBA00023134"/>
    </source>
</evidence>
<comment type="caution">
    <text evidence="15">The sequence shown here is derived from an EMBL/GenBank/DDBJ whole genome shotgun (WGS) entry which is preliminary data.</text>
</comment>
<keyword evidence="5 12" id="KW-0808">Transferase</keyword>
<evidence type="ECO:0000256" key="7">
    <source>
        <dbReference type="ARBA" id="ARBA00022741"/>
    </source>
</evidence>
<dbReference type="GO" id="GO:0005525">
    <property type="term" value="F:GTP binding"/>
    <property type="evidence" value="ECO:0007669"/>
    <property type="project" value="UniProtKB-KW"/>
</dbReference>
<feature type="region of interest" description="Disordered" evidence="13">
    <location>
        <begin position="420"/>
        <end position="453"/>
    </location>
</feature>
<dbReference type="GO" id="GO:0004781">
    <property type="term" value="F:sulfate adenylyltransferase (ATP) activity"/>
    <property type="evidence" value="ECO:0007669"/>
    <property type="project" value="UniProtKB-EC"/>
</dbReference>
<dbReference type="Proteomes" id="UP000540412">
    <property type="component" value="Unassembled WGS sequence"/>
</dbReference>
<feature type="active site" description="Phosphoserine intermediate" evidence="12">
    <location>
        <position position="558"/>
    </location>
</feature>
<comment type="function">
    <text evidence="12">Catalyzes the synthesis of activated sulfate.</text>
</comment>
<dbReference type="InterPro" id="IPR059117">
    <property type="entry name" value="APS_kinase_dom"/>
</dbReference>
<dbReference type="Pfam" id="PF22594">
    <property type="entry name" value="GTP-eEF1A_C"/>
    <property type="match status" value="1"/>
</dbReference>
<feature type="compositionally biased region" description="Polar residues" evidence="13">
    <location>
        <begin position="429"/>
        <end position="442"/>
    </location>
</feature>
<dbReference type="InterPro" id="IPR027417">
    <property type="entry name" value="P-loop_NTPase"/>
</dbReference>
<dbReference type="GO" id="GO:0005524">
    <property type="term" value="F:ATP binding"/>
    <property type="evidence" value="ECO:0007669"/>
    <property type="project" value="UniProtKB-UniRule"/>
</dbReference>
<dbReference type="FunFam" id="3.40.50.300:FF:000119">
    <property type="entry name" value="Sulfate adenylyltransferase subunit 1"/>
    <property type="match status" value="1"/>
</dbReference>
<dbReference type="GO" id="GO:0070814">
    <property type="term" value="P:hydrogen sulfide biosynthetic process"/>
    <property type="evidence" value="ECO:0007669"/>
    <property type="project" value="UniProtKB-UniRule"/>
</dbReference>
<dbReference type="NCBIfam" id="NF004035">
    <property type="entry name" value="PRK05506.1"/>
    <property type="match status" value="1"/>
</dbReference>
<dbReference type="InterPro" id="IPR009001">
    <property type="entry name" value="Transl_elong_EF1A/Init_IF2_C"/>
</dbReference>
<comment type="similarity">
    <text evidence="3">In the C-terminal section; belongs to the APS kinase family.</text>
</comment>
<evidence type="ECO:0000256" key="4">
    <source>
        <dbReference type="ARBA" id="ARBA00007237"/>
    </source>
</evidence>
<name>A0A7W9PM53_9NOCA</name>
<dbReference type="InterPro" id="IPR041757">
    <property type="entry name" value="CysN_GTP-bd"/>
</dbReference>
<evidence type="ECO:0000256" key="13">
    <source>
        <dbReference type="SAM" id="MobiDB-lite"/>
    </source>
</evidence>
<dbReference type="InterPro" id="IPR050100">
    <property type="entry name" value="TRAFAC_GTPase_members"/>
</dbReference>
<feature type="domain" description="Tr-type G" evidence="14">
    <location>
        <begin position="3"/>
        <end position="227"/>
    </location>
</feature>
<keyword evidence="6 15" id="KW-0548">Nucleotidyltransferase</keyword>
<comment type="similarity">
    <text evidence="4">In the N-terminal section; belongs to the TRAFAC class translation factor GTPase superfamily. Classic translation factor GTPase family. CysN/NodQ subfamily.</text>
</comment>
<comment type="catalytic activity">
    <reaction evidence="11">
        <text>sulfate + ATP + H(+) = adenosine 5'-phosphosulfate + diphosphate</text>
        <dbReference type="Rhea" id="RHEA:18133"/>
        <dbReference type="ChEBI" id="CHEBI:15378"/>
        <dbReference type="ChEBI" id="CHEBI:16189"/>
        <dbReference type="ChEBI" id="CHEBI:30616"/>
        <dbReference type="ChEBI" id="CHEBI:33019"/>
        <dbReference type="ChEBI" id="CHEBI:58243"/>
        <dbReference type="EC" id="2.7.7.4"/>
    </reaction>
</comment>
<proteinExistence type="inferred from homology"/>
<evidence type="ECO:0000256" key="1">
    <source>
        <dbReference type="ARBA" id="ARBA00001823"/>
    </source>
</evidence>
<dbReference type="Pfam" id="PF00009">
    <property type="entry name" value="GTP_EFTU"/>
    <property type="match status" value="1"/>
</dbReference>
<dbReference type="GO" id="GO:0000103">
    <property type="term" value="P:sulfate assimilation"/>
    <property type="evidence" value="ECO:0007669"/>
    <property type="project" value="UniProtKB-UniRule"/>
</dbReference>
<dbReference type="PROSITE" id="PS00301">
    <property type="entry name" value="G_TR_1"/>
    <property type="match status" value="1"/>
</dbReference>
<keyword evidence="12" id="KW-0418">Kinase</keyword>
<protein>
    <recommendedName>
        <fullName evidence="12">Adenylyl-sulfate kinase</fullName>
        <ecNumber evidence="12">2.7.1.25</ecNumber>
    </recommendedName>
    <alternativeName>
        <fullName evidence="12">APS kinase</fullName>
    </alternativeName>
    <alternativeName>
        <fullName evidence="12">ATP adenosine-5'-phosphosulfate 3'-phosphotransferase</fullName>
    </alternativeName>
    <alternativeName>
        <fullName evidence="12">Adenosine-5'-phosphosulfate kinase</fullName>
    </alternativeName>
</protein>
<keyword evidence="8 12" id="KW-0067">ATP-binding</keyword>
<comment type="pathway">
    <text evidence="12">Sulfur metabolism; hydrogen sulfide biosynthesis; sulfite from sulfate: step 2/3.</text>
</comment>
<dbReference type="CDD" id="cd03695">
    <property type="entry name" value="CysN_NodQ_II"/>
    <property type="match status" value="1"/>
</dbReference>
<dbReference type="SUPFAM" id="SSF50447">
    <property type="entry name" value="Translation proteins"/>
    <property type="match status" value="1"/>
</dbReference>
<dbReference type="RefSeq" id="WP_040747593.1">
    <property type="nucleotide sequence ID" value="NZ_JACHIT010000002.1"/>
</dbReference>
<dbReference type="InterPro" id="IPR011779">
    <property type="entry name" value="SO4_adenylTrfase_lsu"/>
</dbReference>
<organism evidence="15 16">
    <name type="scientific">Nocardia transvalensis</name>
    <dbReference type="NCBI Taxonomy" id="37333"/>
    <lineage>
        <taxon>Bacteria</taxon>
        <taxon>Bacillati</taxon>
        <taxon>Actinomycetota</taxon>
        <taxon>Actinomycetes</taxon>
        <taxon>Mycobacteriales</taxon>
        <taxon>Nocardiaceae</taxon>
        <taxon>Nocardia</taxon>
    </lineage>
</organism>
<evidence type="ECO:0000313" key="16">
    <source>
        <dbReference type="Proteomes" id="UP000540412"/>
    </source>
</evidence>
<dbReference type="InterPro" id="IPR044138">
    <property type="entry name" value="CysN_II"/>
</dbReference>
<dbReference type="NCBIfam" id="NF003013">
    <property type="entry name" value="PRK03846.1"/>
    <property type="match status" value="1"/>
</dbReference>
<reference evidence="15 16" key="1">
    <citation type="submission" date="2020-08" db="EMBL/GenBank/DDBJ databases">
        <title>Sequencing the genomes of 1000 actinobacteria strains.</title>
        <authorList>
            <person name="Klenk H.-P."/>
        </authorList>
    </citation>
    <scope>NUCLEOTIDE SEQUENCE [LARGE SCALE GENOMIC DNA]</scope>
    <source>
        <strain evidence="15 16">DSM 43582</strain>
    </source>
</reference>
<evidence type="ECO:0000256" key="12">
    <source>
        <dbReference type="HAMAP-Rule" id="MF_00065"/>
    </source>
</evidence>
<dbReference type="PRINTS" id="PR00315">
    <property type="entry name" value="ELONGATNFCT"/>
</dbReference>
<dbReference type="PANTHER" id="PTHR23115">
    <property type="entry name" value="TRANSLATION FACTOR"/>
    <property type="match status" value="1"/>
</dbReference>
<dbReference type="CDD" id="cd04166">
    <property type="entry name" value="CysN_ATPS"/>
    <property type="match status" value="1"/>
</dbReference>
<dbReference type="AlphaFoldDB" id="A0A7W9PM53"/>
<feature type="compositionally biased region" description="Basic and acidic residues" evidence="13">
    <location>
        <begin position="443"/>
        <end position="453"/>
    </location>
</feature>
<dbReference type="InterPro" id="IPR054696">
    <property type="entry name" value="GTP-eEF1A_C"/>
</dbReference>
<dbReference type="InterPro" id="IPR031157">
    <property type="entry name" value="G_TR_CS"/>
</dbReference>
<dbReference type="HAMAP" id="MF_00065">
    <property type="entry name" value="Adenylyl_sulf_kinase"/>
    <property type="match status" value="1"/>
</dbReference>
<dbReference type="SUPFAM" id="SSF52540">
    <property type="entry name" value="P-loop containing nucleoside triphosphate hydrolases"/>
    <property type="match status" value="2"/>
</dbReference>
<sequence>MSRNMLRLATAGSVDDGKSTLIGRLLFDSKNLFTDQLAAIERVSAQRGDAATDLALVTDGLRAEREQGITIDVAYRYFATPRRKFVIADTPGHVQYTRNMVTGASTADLALILVDARKGVVEQTRRHAFLAALLGVPHLVVCVNKMDLVDWSESRFDEIRTEFADFAAKLTVGDLSFVPVSALHGDNVVDPSPHSPWYAGPPLLHRLEEVHIASDRNLIDARLPVQYVIRPGQEAGAAAPRTYAGTVAGGIFKPGDEITVLPSGRSTRVDRIWGPGGTKVDEAFTGMAVSLTLEDEVDVGRGDMLARPGNRPHLDRDLDAMVCWFSDDTVLRPGAGYELRTAAQASKVEVTGLDYRLDVNTLHRVADADSMALNDIARLSLRSRTPLMFDAYRDNRRTGSFILVDEATNQTVAAGMILARDTGPRENAEGNSRASGEGNSRAGTEESARETADGRRAIADVVWHSSAVTRAERPHGGATIWLTGLSGSGKSTIAVELERLLVRSGRPAYLLDGDNLRHGLNADLGFSDDDRRENIRRVAEVAALFADAGVTAIVSVISPFAAQRKLARAVHGDRGLPFHEIFVDTPLALCERRDPKGLYARARRGELRDFTGIDSPYEPPQHADLVITPEHGNPADIAARIHRELRLQPTDE</sequence>
<keyword evidence="10" id="KW-0511">Multifunctional enzyme</keyword>
<evidence type="ECO:0000256" key="10">
    <source>
        <dbReference type="ARBA" id="ARBA00023268"/>
    </source>
</evidence>
<accession>A0A7W9PM53</accession>
<evidence type="ECO:0000256" key="11">
    <source>
        <dbReference type="ARBA" id="ARBA00049370"/>
    </source>
</evidence>
<dbReference type="Gene3D" id="3.40.50.300">
    <property type="entry name" value="P-loop containing nucleotide triphosphate hydrolases"/>
    <property type="match status" value="2"/>
</dbReference>
<evidence type="ECO:0000256" key="3">
    <source>
        <dbReference type="ARBA" id="ARBA00005438"/>
    </source>
</evidence>
<dbReference type="GO" id="GO:0003924">
    <property type="term" value="F:GTPase activity"/>
    <property type="evidence" value="ECO:0007669"/>
    <property type="project" value="InterPro"/>
</dbReference>
<dbReference type="GO" id="GO:0004020">
    <property type="term" value="F:adenylylsulfate kinase activity"/>
    <property type="evidence" value="ECO:0007669"/>
    <property type="project" value="UniProtKB-UniRule"/>
</dbReference>
<comment type="catalytic activity">
    <reaction evidence="1 12">
        <text>adenosine 5'-phosphosulfate + ATP = 3'-phosphoadenylyl sulfate + ADP + H(+)</text>
        <dbReference type="Rhea" id="RHEA:24152"/>
        <dbReference type="ChEBI" id="CHEBI:15378"/>
        <dbReference type="ChEBI" id="CHEBI:30616"/>
        <dbReference type="ChEBI" id="CHEBI:58243"/>
        <dbReference type="ChEBI" id="CHEBI:58339"/>
        <dbReference type="ChEBI" id="CHEBI:456216"/>
        <dbReference type="EC" id="2.7.1.25"/>
    </reaction>
</comment>
<dbReference type="UniPathway" id="UPA00140">
    <property type="reaction ID" value="UER00205"/>
</dbReference>
<dbReference type="SUPFAM" id="SSF50465">
    <property type="entry name" value="EF-Tu/eEF-1alpha/eIF2-gamma C-terminal domain"/>
    <property type="match status" value="1"/>
</dbReference>
<feature type="binding site" evidence="12">
    <location>
        <begin position="484"/>
        <end position="491"/>
    </location>
    <ligand>
        <name>ATP</name>
        <dbReference type="ChEBI" id="CHEBI:30616"/>
    </ligand>
</feature>
<keyword evidence="7 12" id="KW-0547">Nucleotide-binding</keyword>
<dbReference type="InterPro" id="IPR002891">
    <property type="entry name" value="APS"/>
</dbReference>
<dbReference type="NCBIfam" id="TIGR00455">
    <property type="entry name" value="apsK"/>
    <property type="match status" value="1"/>
</dbReference>
<dbReference type="PROSITE" id="PS51722">
    <property type="entry name" value="G_TR_2"/>
    <property type="match status" value="1"/>
</dbReference>
<comment type="similarity">
    <text evidence="12">Belongs to the APS kinase family.</text>
</comment>
<dbReference type="Pfam" id="PF01583">
    <property type="entry name" value="APS_kinase"/>
    <property type="match status" value="1"/>
</dbReference>
<dbReference type="NCBIfam" id="TIGR02034">
    <property type="entry name" value="CysN"/>
    <property type="match status" value="1"/>
</dbReference>
<dbReference type="Gene3D" id="2.40.30.10">
    <property type="entry name" value="Translation factors"/>
    <property type="match status" value="2"/>
</dbReference>
<keyword evidence="9" id="KW-0342">GTP-binding</keyword>
<keyword evidence="12" id="KW-0597">Phosphoprotein</keyword>
<comment type="function">
    <text evidence="2">APS kinase catalyzes the synthesis of activated sulfate.</text>
</comment>
<dbReference type="InterPro" id="IPR009000">
    <property type="entry name" value="Transl_B-barrel_sf"/>
</dbReference>
<gene>
    <name evidence="12" type="primary">cysC</name>
    <name evidence="15" type="ORF">BJY24_006935</name>
</gene>
<evidence type="ECO:0000256" key="2">
    <source>
        <dbReference type="ARBA" id="ARBA00002357"/>
    </source>
</evidence>
<evidence type="ECO:0000256" key="5">
    <source>
        <dbReference type="ARBA" id="ARBA00022679"/>
    </source>
</evidence>
<evidence type="ECO:0000256" key="8">
    <source>
        <dbReference type="ARBA" id="ARBA00022840"/>
    </source>
</evidence>
<evidence type="ECO:0000259" key="14">
    <source>
        <dbReference type="PROSITE" id="PS51722"/>
    </source>
</evidence>
<dbReference type="CDD" id="cd04095">
    <property type="entry name" value="CysN_NoDQ_III"/>
    <property type="match status" value="1"/>
</dbReference>
<keyword evidence="16" id="KW-1185">Reference proteome</keyword>
<dbReference type="EC" id="2.7.1.25" evidence="12"/>
<evidence type="ECO:0000256" key="6">
    <source>
        <dbReference type="ARBA" id="ARBA00022695"/>
    </source>
</evidence>
<dbReference type="InterPro" id="IPR000795">
    <property type="entry name" value="T_Tr_GTP-bd_dom"/>
</dbReference>
<evidence type="ECO:0000313" key="15">
    <source>
        <dbReference type="EMBL" id="MBB5918023.1"/>
    </source>
</evidence>
<dbReference type="CDD" id="cd02027">
    <property type="entry name" value="APSK"/>
    <property type="match status" value="1"/>
</dbReference>
<dbReference type="InterPro" id="IPR044139">
    <property type="entry name" value="CysN_NoDQ_III"/>
</dbReference>
<dbReference type="EMBL" id="JACHIT010000002">
    <property type="protein sequence ID" value="MBB5918023.1"/>
    <property type="molecule type" value="Genomic_DNA"/>
</dbReference>